<keyword evidence="3" id="KW-1185">Reference proteome</keyword>
<dbReference type="Pfam" id="PF10346">
    <property type="entry name" value="Con-6"/>
    <property type="match status" value="1"/>
</dbReference>
<dbReference type="OrthoDB" id="5419162at2759"/>
<dbReference type="AlphaFoldDB" id="A0A1Q3DZL8"/>
<organism evidence="2 3">
    <name type="scientific">Lentinula edodes</name>
    <name type="common">Shiitake mushroom</name>
    <name type="synonym">Lentinus edodes</name>
    <dbReference type="NCBI Taxonomy" id="5353"/>
    <lineage>
        <taxon>Eukaryota</taxon>
        <taxon>Fungi</taxon>
        <taxon>Dikarya</taxon>
        <taxon>Basidiomycota</taxon>
        <taxon>Agaricomycotina</taxon>
        <taxon>Agaricomycetes</taxon>
        <taxon>Agaricomycetidae</taxon>
        <taxon>Agaricales</taxon>
        <taxon>Marasmiineae</taxon>
        <taxon>Omphalotaceae</taxon>
        <taxon>Lentinula</taxon>
    </lineage>
</organism>
<dbReference type="Proteomes" id="UP000188533">
    <property type="component" value="Unassembled WGS sequence"/>
</dbReference>
<sequence>MSDNSQKSSERVAAGLKGTLKNPNVSEEAKERATERLNDMGVEDREPVKVAPKTKVNETVGGSRQSEEDDTEFKPSNVLGTDPEDDEYEFKPVTADERDEELE</sequence>
<evidence type="ECO:0000256" key="1">
    <source>
        <dbReference type="SAM" id="MobiDB-lite"/>
    </source>
</evidence>
<evidence type="ECO:0000313" key="3">
    <source>
        <dbReference type="Proteomes" id="UP000188533"/>
    </source>
</evidence>
<accession>A0A1Q3DZL8</accession>
<feature type="region of interest" description="Disordered" evidence="1">
    <location>
        <begin position="1"/>
        <end position="103"/>
    </location>
</feature>
<evidence type="ECO:0000313" key="2">
    <source>
        <dbReference type="EMBL" id="GAW00346.1"/>
    </source>
</evidence>
<comment type="caution">
    <text evidence="2">The sequence shown here is derived from an EMBL/GenBank/DDBJ whole genome shotgun (WGS) entry which is preliminary data.</text>
</comment>
<reference evidence="2 3" key="1">
    <citation type="submission" date="2016-08" db="EMBL/GenBank/DDBJ databases">
        <authorList>
            <consortium name="Lentinula edodes genome sequencing consortium"/>
            <person name="Sakamoto Y."/>
            <person name="Nakade K."/>
            <person name="Sato S."/>
            <person name="Yoshida Y."/>
            <person name="Miyazaki K."/>
            <person name="Natsume S."/>
            <person name="Konno N."/>
        </authorList>
    </citation>
    <scope>NUCLEOTIDE SEQUENCE [LARGE SCALE GENOMIC DNA]</scope>
    <source>
        <strain evidence="2 3">NBRC 111202</strain>
    </source>
</reference>
<gene>
    <name evidence="2" type="ORF">LENED_001859</name>
</gene>
<dbReference type="InterPro" id="IPR018824">
    <property type="entry name" value="Conidiation-specific_6"/>
</dbReference>
<protein>
    <submittedName>
        <fullName evidence="2">Conidiation protein 6</fullName>
    </submittedName>
</protein>
<dbReference type="EMBL" id="BDGU01000029">
    <property type="protein sequence ID" value="GAW00346.1"/>
    <property type="molecule type" value="Genomic_DNA"/>
</dbReference>
<feature type="compositionally biased region" description="Basic and acidic residues" evidence="1">
    <location>
        <begin position="27"/>
        <end position="48"/>
    </location>
</feature>
<reference evidence="2 3" key="2">
    <citation type="submission" date="2017-02" db="EMBL/GenBank/DDBJ databases">
        <title>A genome survey and senescence transcriptome analysis in Lentinula edodes.</title>
        <authorList>
            <person name="Sakamoto Y."/>
            <person name="Nakade K."/>
            <person name="Sato S."/>
            <person name="Yoshida Y."/>
            <person name="Miyazaki K."/>
            <person name="Natsume S."/>
            <person name="Konno N."/>
        </authorList>
    </citation>
    <scope>NUCLEOTIDE SEQUENCE [LARGE SCALE GENOMIC DNA]</scope>
    <source>
        <strain evidence="2 3">NBRC 111202</strain>
    </source>
</reference>
<name>A0A1Q3DZL8_LENED</name>
<proteinExistence type="predicted"/>